<dbReference type="RefSeq" id="WP_207300907.1">
    <property type="nucleotide sequence ID" value="NZ_CP071444.1"/>
</dbReference>
<accession>A0A974XH29</accession>
<protein>
    <submittedName>
        <fullName evidence="1">Uncharacterized protein</fullName>
    </submittedName>
</protein>
<gene>
    <name evidence="1" type="ORF">J0B03_05825</name>
</gene>
<organism evidence="1 2">
    <name type="scientific">Alkalibacter rhizosphaerae</name>
    <dbReference type="NCBI Taxonomy" id="2815577"/>
    <lineage>
        <taxon>Bacteria</taxon>
        <taxon>Bacillati</taxon>
        <taxon>Bacillota</taxon>
        <taxon>Clostridia</taxon>
        <taxon>Eubacteriales</taxon>
        <taxon>Eubacteriaceae</taxon>
        <taxon>Alkalibacter</taxon>
    </lineage>
</organism>
<dbReference type="EMBL" id="CP071444">
    <property type="protein sequence ID" value="QSX09576.1"/>
    <property type="molecule type" value="Genomic_DNA"/>
</dbReference>
<dbReference type="Proteomes" id="UP000663499">
    <property type="component" value="Chromosome"/>
</dbReference>
<dbReference type="KEGG" id="alka:J0B03_05825"/>
<dbReference type="AlphaFoldDB" id="A0A974XH29"/>
<proteinExistence type="predicted"/>
<evidence type="ECO:0000313" key="2">
    <source>
        <dbReference type="Proteomes" id="UP000663499"/>
    </source>
</evidence>
<evidence type="ECO:0000313" key="1">
    <source>
        <dbReference type="EMBL" id="QSX09576.1"/>
    </source>
</evidence>
<keyword evidence="2" id="KW-1185">Reference proteome</keyword>
<sequence length="251" mass="29393">MDLRGWKYEGRKISDSLHVQMLSMMEILNDPAQVQGRTWGGSLQTYIGDELGISSGQVRTIKRMMEEFNLLKKGALNQRSVPSRESIYTKNGEMLLELFASEKLMKEKRSLPHLEQIKEINSIYKLYYQGVLIEYNFINSEGKRLHPLKATLKAVRKFDYLDYWEWYILNTLITQDDNKDEEEELEKTIMKYRNGKIDFSESDIKEHSLSHSYVLGNFVHAGFLRLEGRKESIKIFIDPNADEIVNNILKQ</sequence>
<name>A0A974XH29_9FIRM</name>
<reference evidence="1" key="1">
    <citation type="submission" date="2021-03" db="EMBL/GenBank/DDBJ databases">
        <title>Alkalibacter marinus sp. nov., isolated from tidal flat sediment.</title>
        <authorList>
            <person name="Namirimu T."/>
            <person name="Yang J.-A."/>
            <person name="Yang S.-H."/>
            <person name="Kim Y.-J."/>
            <person name="Kwon K.K."/>
        </authorList>
    </citation>
    <scope>NUCLEOTIDE SEQUENCE</scope>
    <source>
        <strain evidence="1">ES005</strain>
    </source>
</reference>